<dbReference type="GeneID" id="78019443"/>
<dbReference type="SUPFAM" id="SSF55144">
    <property type="entry name" value="LigT-like"/>
    <property type="match status" value="1"/>
</dbReference>
<keyword evidence="1" id="KW-0436">Ligase</keyword>
<accession>A0ABU5UW22</accession>
<evidence type="ECO:0000313" key="2">
    <source>
        <dbReference type="Proteomes" id="UP001303285"/>
    </source>
</evidence>
<dbReference type="Proteomes" id="UP001303285">
    <property type="component" value="Unassembled WGS sequence"/>
</dbReference>
<proteinExistence type="predicted"/>
<dbReference type="InterPro" id="IPR050580">
    <property type="entry name" value="2H_phosphoesterase_YjcG-like"/>
</dbReference>
<dbReference type="Gene3D" id="3.90.1140.10">
    <property type="entry name" value="Cyclic phosphodiesterase"/>
    <property type="match status" value="1"/>
</dbReference>
<sequence length="195" mass="22394">MSRFFIALLPPQHIQDYANEIKQHFADHYASCGAQKSPPHITLQPPFEWSDANIPQLEAALKDFAHKQQSIPITLNGYAAFPPRVIYIDVVKSQALLTLQAELMAYVENNLEIVDKTSQTRPFTPHLTVAFRDLTKQNFRAAWPEFVQRSLDFNFMAENLTLLLHDGQRWNIKSEFAFCCSETQNLINTDKSDIK</sequence>
<dbReference type="RefSeq" id="WP_006197313.1">
    <property type="nucleotide sequence ID" value="NZ_JAYGHK010000046.1"/>
</dbReference>
<comment type="caution">
    <text evidence="1">The sequence shown here is derived from an EMBL/GenBank/DDBJ whole genome shotgun (WGS) entry which is preliminary data.</text>
</comment>
<reference evidence="1 2" key="1">
    <citation type="submission" date="2023-12" db="EMBL/GenBank/DDBJ databases">
        <title>Baltic Sea Cyanobacteria.</title>
        <authorList>
            <person name="Delbaje E."/>
            <person name="Fewer D.P."/>
            <person name="Shishido T.K."/>
        </authorList>
    </citation>
    <scope>NUCLEOTIDE SEQUENCE [LARGE SCALE GENOMIC DNA]</scope>
    <source>
        <strain evidence="1 2">UHCC 0060</strain>
    </source>
</reference>
<evidence type="ECO:0000313" key="1">
    <source>
        <dbReference type="EMBL" id="MEA5609250.1"/>
    </source>
</evidence>
<dbReference type="PANTHER" id="PTHR40037">
    <property type="entry name" value="PHOSPHOESTERASE YJCG-RELATED"/>
    <property type="match status" value="1"/>
</dbReference>
<dbReference type="GO" id="GO:0016874">
    <property type="term" value="F:ligase activity"/>
    <property type="evidence" value="ECO:0007669"/>
    <property type="project" value="UniProtKB-KW"/>
</dbReference>
<organism evidence="1 2">
    <name type="scientific">Nodularia spumigena UHCC 0060</name>
    <dbReference type="NCBI Taxonomy" id="3110300"/>
    <lineage>
        <taxon>Bacteria</taxon>
        <taxon>Bacillati</taxon>
        <taxon>Cyanobacteriota</taxon>
        <taxon>Cyanophyceae</taxon>
        <taxon>Nostocales</taxon>
        <taxon>Nodulariaceae</taxon>
        <taxon>Nodularia</taxon>
    </lineage>
</organism>
<dbReference type="PANTHER" id="PTHR40037:SF1">
    <property type="entry name" value="PHOSPHOESTERASE SAOUHSC_00951-RELATED"/>
    <property type="match status" value="1"/>
</dbReference>
<protein>
    <submittedName>
        <fullName evidence="1">2'-5' RNA ligase family protein</fullName>
    </submittedName>
</protein>
<gene>
    <name evidence="1" type="ORF">VB695_14460</name>
</gene>
<dbReference type="Pfam" id="PF13563">
    <property type="entry name" value="2_5_RNA_ligase2"/>
    <property type="match status" value="1"/>
</dbReference>
<keyword evidence="2" id="KW-1185">Reference proteome</keyword>
<name>A0ABU5UW22_NODSP</name>
<dbReference type="EMBL" id="JAYGHK010000046">
    <property type="protein sequence ID" value="MEA5609250.1"/>
    <property type="molecule type" value="Genomic_DNA"/>
</dbReference>
<dbReference type="InterPro" id="IPR009097">
    <property type="entry name" value="Cyclic_Pdiesterase"/>
</dbReference>